<reference evidence="1 2" key="1">
    <citation type="journal article" date="2012" name="PLoS ONE">
        <title>Edwardsiella comparative phylogenomics reveal the new intra/inter-species taxonomic relationships, virulence evolution and niche adaptation mechanisms.</title>
        <authorList>
            <person name="Yang M."/>
            <person name="Lv Y."/>
            <person name="Xiao J."/>
            <person name="Wu H."/>
            <person name="Zheng H."/>
            <person name="Liu Q."/>
            <person name="Zhang Y."/>
            <person name="Wang Q."/>
        </authorList>
    </citation>
    <scope>NUCLEOTIDE SEQUENCE [LARGE SCALE GENOMIC DNA]</scope>
    <source>
        <strain evidence="2">080813</strain>
    </source>
</reference>
<organism evidence="1 2">
    <name type="scientific">Edwardsiella anguillarum ET080813</name>
    <dbReference type="NCBI Taxonomy" id="667120"/>
    <lineage>
        <taxon>Bacteria</taxon>
        <taxon>Pseudomonadati</taxon>
        <taxon>Pseudomonadota</taxon>
        <taxon>Gammaproteobacteria</taxon>
        <taxon>Enterobacterales</taxon>
        <taxon>Hafniaceae</taxon>
        <taxon>Edwardsiella</taxon>
    </lineage>
</organism>
<proteinExistence type="predicted"/>
<gene>
    <name evidence="1" type="ORF">ETEE_4094</name>
</gene>
<name>A0A076LPE9_9GAMM</name>
<dbReference type="KEGG" id="ete:ETEE_4094"/>
<evidence type="ECO:0000313" key="1">
    <source>
        <dbReference type="EMBL" id="AIJ10500.1"/>
    </source>
</evidence>
<dbReference type="GeneID" id="80988370"/>
<sequence length="388" mass="42412">MPVTGYYLVQGDKTTCGGRITTGAEDHTLFDKPVAREQDSVTCGKYVGLYRIAGGIDNDTIHGRRMAGTLDSYSTCPCKARFIPSMMQDTYEKSSGSGIATNAAEEKAEATVSPAVTAGPEPCVSAEADKPDEQLSGWLAYYGTDMQPLKNLAFRSFVDSDVPKVIIAGDGHRKPPFIYSQHMPGVLSAFSKGKLRLYVEYTQSGWSLRNKTPGALPPYLTQKKSFFKKDIVTPWENEVMGESSTAIYEKLIEKIGGLTPLTAAEAKKLKLQGQQFADGLNAITPDLAVTVRKHINNLVAAAGPLPEQDVMALVSIISGQWRDLFVNEDLAERLAEEITKAPDLTRLISIGDAHLDDNNNPFHILLAEKLSKRMKSPPVILVNKRSEF</sequence>
<dbReference type="CDD" id="cd14744">
    <property type="entry name" value="PAAR_CT_2"/>
    <property type="match status" value="1"/>
</dbReference>
<dbReference type="RefSeq" id="WP_051905109.1">
    <property type="nucleotide sequence ID" value="NZ_CP006664.1"/>
</dbReference>
<evidence type="ECO:0008006" key="3">
    <source>
        <dbReference type="Google" id="ProtNLM"/>
    </source>
</evidence>
<dbReference type="InterPro" id="IPR008727">
    <property type="entry name" value="PAAR_motif"/>
</dbReference>
<dbReference type="EMBL" id="CP006664">
    <property type="protein sequence ID" value="AIJ10500.1"/>
    <property type="molecule type" value="Genomic_DNA"/>
</dbReference>
<dbReference type="Proteomes" id="UP000028681">
    <property type="component" value="Chromosome"/>
</dbReference>
<accession>A0A076LPE9</accession>
<protein>
    <recommendedName>
        <fullName evidence="3">Pyocin large subunit</fullName>
    </recommendedName>
</protein>
<evidence type="ECO:0000313" key="2">
    <source>
        <dbReference type="Proteomes" id="UP000028681"/>
    </source>
</evidence>
<dbReference type="AlphaFoldDB" id="A0A076LPE9"/>
<dbReference type="Pfam" id="PF05488">
    <property type="entry name" value="PAAR_motif"/>
    <property type="match status" value="1"/>
</dbReference>
<dbReference type="HOGENOM" id="CLU_711212_0_0_6"/>